<dbReference type="AlphaFoldDB" id="A0A9R0IS89"/>
<dbReference type="Pfam" id="PF04000">
    <property type="entry name" value="Sas10_Utp3"/>
    <property type="match status" value="1"/>
</dbReference>
<dbReference type="InterPro" id="IPR007146">
    <property type="entry name" value="Sas10/Utp3/C1D"/>
</dbReference>
<evidence type="ECO:0008006" key="4">
    <source>
        <dbReference type="Google" id="ProtNLM"/>
    </source>
</evidence>
<proteinExistence type="predicted"/>
<name>A0A9R0IS89_SPIOL</name>
<dbReference type="GeneID" id="110793460"/>
<dbReference type="Proteomes" id="UP000813463">
    <property type="component" value="Chromosome 2"/>
</dbReference>
<accession>A0A9R0IS89</accession>
<dbReference type="PANTHER" id="PTHR13237">
    <property type="entry name" value="SOMETHING ABOUT SILENCING PROTEIN 10-RELATED"/>
    <property type="match status" value="1"/>
</dbReference>
<evidence type="ECO:0000313" key="3">
    <source>
        <dbReference type="RefSeq" id="XP_021854058.1"/>
    </source>
</evidence>
<feature type="compositionally biased region" description="Basic residues" evidence="1">
    <location>
        <begin position="314"/>
        <end position="323"/>
    </location>
</feature>
<evidence type="ECO:0000256" key="1">
    <source>
        <dbReference type="SAM" id="MobiDB-lite"/>
    </source>
</evidence>
<keyword evidence="2" id="KW-1185">Reference proteome</keyword>
<dbReference type="GO" id="GO:0000462">
    <property type="term" value="P:maturation of SSU-rRNA from tricistronic rRNA transcript (SSU-rRNA, 5.8S rRNA, LSU-rRNA)"/>
    <property type="evidence" value="ECO:0000318"/>
    <property type="project" value="GO_Central"/>
</dbReference>
<protein>
    <recommendedName>
        <fullName evidence="4">Sas10 C-terminal domain-containing protein</fullName>
    </recommendedName>
</protein>
<reference evidence="3" key="2">
    <citation type="submission" date="2025-08" db="UniProtKB">
        <authorList>
            <consortium name="RefSeq"/>
        </authorList>
    </citation>
    <scope>IDENTIFICATION</scope>
    <source>
        <tissue evidence="3">Leaf</tissue>
    </source>
</reference>
<reference evidence="2" key="1">
    <citation type="journal article" date="2021" name="Nat. Commun.">
        <title>Genomic analyses provide insights into spinach domestication and the genetic basis of agronomic traits.</title>
        <authorList>
            <person name="Cai X."/>
            <person name="Sun X."/>
            <person name="Xu C."/>
            <person name="Sun H."/>
            <person name="Wang X."/>
            <person name="Ge C."/>
            <person name="Zhang Z."/>
            <person name="Wang Q."/>
            <person name="Fei Z."/>
            <person name="Jiao C."/>
            <person name="Wang Q."/>
        </authorList>
    </citation>
    <scope>NUCLEOTIDE SEQUENCE [LARGE SCALE GENOMIC DNA]</scope>
    <source>
        <strain evidence="2">cv. Varoflay</strain>
    </source>
</reference>
<dbReference type="GO" id="GO:0032040">
    <property type="term" value="C:small-subunit processome"/>
    <property type="evidence" value="ECO:0000318"/>
    <property type="project" value="GO_Central"/>
</dbReference>
<dbReference type="KEGG" id="soe:110793460"/>
<dbReference type="GO" id="GO:0005730">
    <property type="term" value="C:nucleolus"/>
    <property type="evidence" value="ECO:0000318"/>
    <property type="project" value="GO_Central"/>
</dbReference>
<dbReference type="OrthoDB" id="203440at2759"/>
<organism evidence="2 3">
    <name type="scientific">Spinacia oleracea</name>
    <name type="common">Spinach</name>
    <dbReference type="NCBI Taxonomy" id="3562"/>
    <lineage>
        <taxon>Eukaryota</taxon>
        <taxon>Viridiplantae</taxon>
        <taxon>Streptophyta</taxon>
        <taxon>Embryophyta</taxon>
        <taxon>Tracheophyta</taxon>
        <taxon>Spermatophyta</taxon>
        <taxon>Magnoliopsida</taxon>
        <taxon>eudicotyledons</taxon>
        <taxon>Gunneridae</taxon>
        <taxon>Pentapetalae</taxon>
        <taxon>Caryophyllales</taxon>
        <taxon>Chenopodiaceae</taxon>
        <taxon>Chenopodioideae</taxon>
        <taxon>Anserineae</taxon>
        <taxon>Spinacia</taxon>
    </lineage>
</organism>
<dbReference type="PANTHER" id="PTHR13237:SF9">
    <property type="entry name" value="NEUROGUIDIN"/>
    <property type="match status" value="1"/>
</dbReference>
<gene>
    <name evidence="3" type="primary">LOC110793460</name>
</gene>
<feature type="region of interest" description="Disordered" evidence="1">
    <location>
        <begin position="294"/>
        <end position="323"/>
    </location>
</feature>
<sequence>MEERVNNGAIPLEKVHKEVPQLIAVLKEMKEGLDIVTSKIQALTVKVKAKQYPTADGVSYLEAKHLLLVNYCQSLVYYLLHKAKGLSIDGHPVVRSLVEIRLFLEKIRPIDKKCGYRFDRLLTSASTNAVKVDVTENVADATQKSEDLLKCRPNPDMLVSKVPDMDNGDHDGIYRPLKIAPVTMEADKKSKQERDAERKTKNDLRRVRQNEYVRSLVDDLEGRPEEVRERVGAESKDYSNFAAKWAKREQQEEEIFNRAPITKAEKKKMKQIMRSNGLQGLTDDFHDEIKGFAMEDDVDERKETGFGTASSMERKHKKRKKLF</sequence>
<dbReference type="RefSeq" id="XP_021854058.1">
    <property type="nucleotide sequence ID" value="XM_021998366.2"/>
</dbReference>
<evidence type="ECO:0000313" key="2">
    <source>
        <dbReference type="Proteomes" id="UP000813463"/>
    </source>
</evidence>